<accession>A0A6S7HF49</accession>
<gene>
    <name evidence="1" type="ORF">PACLA_8A070820</name>
</gene>
<comment type="caution">
    <text evidence="1">The sequence shown here is derived from an EMBL/GenBank/DDBJ whole genome shotgun (WGS) entry which is preliminary data.</text>
</comment>
<protein>
    <submittedName>
        <fullName evidence="1">Armadillo repeat-containing 7-like</fullName>
    </submittedName>
</protein>
<dbReference type="InterPro" id="IPR016024">
    <property type="entry name" value="ARM-type_fold"/>
</dbReference>
<sequence length="174" mass="19564">MFSSQEYIDNKTGRDDLSRFQYLQALVTEFQDTSSDDAKCQVLANLANFAYDPINYPHLRKLNVAELFLDMLSEQNEKIVEFGIGGICNYCLDADCRHAILENGGIQEIVNCLSSSNEETVLSAITSLIYLKDKTTEELSSQAIIECMTTYSTSSNARLANLAKIYLQNFKKLT</sequence>
<dbReference type="PANTHER" id="PTHR46263">
    <property type="entry name" value="ARMADILLO REPEAT-CONTAINING PROTEIN 7"/>
    <property type="match status" value="1"/>
</dbReference>
<proteinExistence type="predicted"/>
<dbReference type="Gene3D" id="1.25.10.10">
    <property type="entry name" value="Leucine-rich Repeat Variant"/>
    <property type="match status" value="1"/>
</dbReference>
<name>A0A6S7HF49_PARCT</name>
<dbReference type="OrthoDB" id="201709at2759"/>
<dbReference type="EMBL" id="CACRXK020004713">
    <property type="protein sequence ID" value="CAB4003744.1"/>
    <property type="molecule type" value="Genomic_DNA"/>
</dbReference>
<dbReference type="Proteomes" id="UP001152795">
    <property type="component" value="Unassembled WGS sequence"/>
</dbReference>
<dbReference type="AlphaFoldDB" id="A0A6S7HF49"/>
<dbReference type="InterPro" id="IPR011989">
    <property type="entry name" value="ARM-like"/>
</dbReference>
<evidence type="ECO:0000313" key="1">
    <source>
        <dbReference type="EMBL" id="CAB4003744.1"/>
    </source>
</evidence>
<evidence type="ECO:0000313" key="2">
    <source>
        <dbReference type="Proteomes" id="UP001152795"/>
    </source>
</evidence>
<dbReference type="InterPro" id="IPR042462">
    <property type="entry name" value="ARMC7"/>
</dbReference>
<reference evidence="1" key="1">
    <citation type="submission" date="2020-04" db="EMBL/GenBank/DDBJ databases">
        <authorList>
            <person name="Alioto T."/>
            <person name="Alioto T."/>
            <person name="Gomez Garrido J."/>
        </authorList>
    </citation>
    <scope>NUCLEOTIDE SEQUENCE</scope>
    <source>
        <strain evidence="1">A484AB</strain>
    </source>
</reference>
<dbReference type="SUPFAM" id="SSF48371">
    <property type="entry name" value="ARM repeat"/>
    <property type="match status" value="1"/>
</dbReference>
<organism evidence="1 2">
    <name type="scientific">Paramuricea clavata</name>
    <name type="common">Red gorgonian</name>
    <name type="synonym">Violescent sea-whip</name>
    <dbReference type="NCBI Taxonomy" id="317549"/>
    <lineage>
        <taxon>Eukaryota</taxon>
        <taxon>Metazoa</taxon>
        <taxon>Cnidaria</taxon>
        <taxon>Anthozoa</taxon>
        <taxon>Octocorallia</taxon>
        <taxon>Malacalcyonacea</taxon>
        <taxon>Plexauridae</taxon>
        <taxon>Paramuricea</taxon>
    </lineage>
</organism>
<dbReference type="PANTHER" id="PTHR46263:SF1">
    <property type="entry name" value="ARMADILLO REPEAT-CONTAINING PROTEIN 7"/>
    <property type="match status" value="1"/>
</dbReference>
<keyword evidence="2" id="KW-1185">Reference proteome</keyword>